<gene>
    <name evidence="1" type="ORF">CURHAP_LOCUS9642</name>
</gene>
<evidence type="ECO:0000313" key="2">
    <source>
        <dbReference type="Proteomes" id="UP000507222"/>
    </source>
</evidence>
<name>A0A6J5TXD1_PRUAR</name>
<protein>
    <submittedName>
        <fullName evidence="1">Uncharacterized protein</fullName>
    </submittedName>
</protein>
<organism evidence="1 2">
    <name type="scientific">Prunus armeniaca</name>
    <name type="common">Apricot</name>
    <name type="synonym">Armeniaca vulgaris</name>
    <dbReference type="NCBI Taxonomy" id="36596"/>
    <lineage>
        <taxon>Eukaryota</taxon>
        <taxon>Viridiplantae</taxon>
        <taxon>Streptophyta</taxon>
        <taxon>Embryophyta</taxon>
        <taxon>Tracheophyta</taxon>
        <taxon>Spermatophyta</taxon>
        <taxon>Magnoliopsida</taxon>
        <taxon>eudicotyledons</taxon>
        <taxon>Gunneridae</taxon>
        <taxon>Pentapetalae</taxon>
        <taxon>rosids</taxon>
        <taxon>fabids</taxon>
        <taxon>Rosales</taxon>
        <taxon>Rosaceae</taxon>
        <taxon>Amygdaloideae</taxon>
        <taxon>Amygdaleae</taxon>
        <taxon>Prunus</taxon>
    </lineage>
</organism>
<evidence type="ECO:0000313" key="1">
    <source>
        <dbReference type="EMBL" id="CAB4267078.1"/>
    </source>
</evidence>
<proteinExistence type="predicted"/>
<dbReference type="Proteomes" id="UP000507222">
    <property type="component" value="Unassembled WGS sequence"/>
</dbReference>
<dbReference type="EMBL" id="CAEKDK010000001">
    <property type="protein sequence ID" value="CAB4267078.1"/>
    <property type="molecule type" value="Genomic_DNA"/>
</dbReference>
<dbReference type="AlphaFoldDB" id="A0A6J5TXD1"/>
<sequence>MGSGAILGSATDSRCILGSTAISGAIFTFAKNYAIVGTSPGAIFDSAISVTTALCA</sequence>
<reference evidence="1 2" key="1">
    <citation type="submission" date="2020-05" db="EMBL/GenBank/DDBJ databases">
        <authorList>
            <person name="Campoy J."/>
            <person name="Schneeberger K."/>
            <person name="Spophaly S."/>
        </authorList>
    </citation>
    <scope>NUCLEOTIDE SEQUENCE [LARGE SCALE GENOMIC DNA]</scope>
    <source>
        <strain evidence="1">PruArmRojPasFocal</strain>
    </source>
</reference>
<accession>A0A6J5TXD1</accession>